<evidence type="ECO:0008006" key="5">
    <source>
        <dbReference type="Google" id="ProtNLM"/>
    </source>
</evidence>
<dbReference type="GO" id="GO:0070475">
    <property type="term" value="P:rRNA base methylation"/>
    <property type="evidence" value="ECO:0007669"/>
    <property type="project" value="TreeGrafter"/>
</dbReference>
<evidence type="ECO:0000256" key="2">
    <source>
        <dbReference type="ARBA" id="ARBA00022679"/>
    </source>
</evidence>
<keyword evidence="3" id="KW-0949">S-adenosyl-L-methionine</keyword>
<dbReference type="PROSITE" id="PS01231">
    <property type="entry name" value="TRMA_2"/>
    <property type="match status" value="1"/>
</dbReference>
<protein>
    <recommendedName>
        <fullName evidence="5">TRAM domain-containing protein</fullName>
    </recommendedName>
</protein>
<dbReference type="InterPro" id="IPR030391">
    <property type="entry name" value="MeTrfase_TrmA_CS"/>
</dbReference>
<evidence type="ECO:0000256" key="3">
    <source>
        <dbReference type="ARBA" id="ARBA00022691"/>
    </source>
</evidence>
<dbReference type="Gene3D" id="3.40.50.150">
    <property type="entry name" value="Vaccinia Virus protein VP39"/>
    <property type="match status" value="1"/>
</dbReference>
<keyword evidence="1" id="KW-0489">Methyltransferase</keyword>
<reference evidence="4" key="1">
    <citation type="submission" date="2018-05" db="EMBL/GenBank/DDBJ databases">
        <authorList>
            <person name="Lanie J.A."/>
            <person name="Ng W.-L."/>
            <person name="Kazmierczak K.M."/>
            <person name="Andrzejewski T.M."/>
            <person name="Davidsen T.M."/>
            <person name="Wayne K.J."/>
            <person name="Tettelin H."/>
            <person name="Glass J.I."/>
            <person name="Rusch D."/>
            <person name="Podicherti R."/>
            <person name="Tsui H.-C.T."/>
            <person name="Winkler M.E."/>
        </authorList>
    </citation>
    <scope>NUCLEOTIDE SEQUENCE</scope>
</reference>
<dbReference type="CDD" id="cd02440">
    <property type="entry name" value="AdoMet_MTases"/>
    <property type="match status" value="1"/>
</dbReference>
<name>A0A382UHB1_9ZZZZ</name>
<accession>A0A382UHB1</accession>
<sequence length="261" mass="29906">VAVGEYKDQDNLRENSQALNKVALVIRHLKPLSKTDLQTLCDFAQEWSIELYLQPKSIESVHKIHPKQTVERLQYFLADFDLALNFHPMDFVQVNVDINRQLVKRAIRLLDLNKEDRVLDLFCGLGNFTLAIARYCREVVGVEGNDEMVKRGKENALLNNISNAKFYRENLSKNIENKPWLSLHFSKVLIDPPRSGAIEILKQIANLQAERIIYISCNLVTLARDTALLVAEGYRLKSCGVVDMFPHTAHIESMVQFELVD</sequence>
<feature type="non-terminal residue" evidence="4">
    <location>
        <position position="1"/>
    </location>
</feature>
<dbReference type="InterPro" id="IPR029063">
    <property type="entry name" value="SAM-dependent_MTases_sf"/>
</dbReference>
<evidence type="ECO:0000313" key="4">
    <source>
        <dbReference type="EMBL" id="SVD33091.1"/>
    </source>
</evidence>
<dbReference type="Pfam" id="PF05958">
    <property type="entry name" value="tRNA_U5-meth_tr"/>
    <property type="match status" value="1"/>
</dbReference>
<dbReference type="PROSITE" id="PS01230">
    <property type="entry name" value="TRMA_1"/>
    <property type="match status" value="1"/>
</dbReference>
<dbReference type="PANTHER" id="PTHR11061">
    <property type="entry name" value="RNA M5U METHYLTRANSFERASE"/>
    <property type="match status" value="1"/>
</dbReference>
<dbReference type="SUPFAM" id="SSF53335">
    <property type="entry name" value="S-adenosyl-L-methionine-dependent methyltransferases"/>
    <property type="match status" value="1"/>
</dbReference>
<dbReference type="PROSITE" id="PS51687">
    <property type="entry name" value="SAM_MT_RNA_M5U"/>
    <property type="match status" value="1"/>
</dbReference>
<dbReference type="EMBL" id="UINC01143899">
    <property type="protein sequence ID" value="SVD33091.1"/>
    <property type="molecule type" value="Genomic_DNA"/>
</dbReference>
<dbReference type="FunFam" id="3.40.50.150:FF:000009">
    <property type="entry name" value="23S rRNA (Uracil(1939)-C(5))-methyltransferase RlmD"/>
    <property type="match status" value="1"/>
</dbReference>
<organism evidence="4">
    <name type="scientific">marine metagenome</name>
    <dbReference type="NCBI Taxonomy" id="408172"/>
    <lineage>
        <taxon>unclassified sequences</taxon>
        <taxon>metagenomes</taxon>
        <taxon>ecological metagenomes</taxon>
    </lineage>
</organism>
<dbReference type="PANTHER" id="PTHR11061:SF49">
    <property type="entry name" value="23S RRNA (URACIL(1939)-C(5))-METHYLTRANSFERASE RLMD"/>
    <property type="match status" value="1"/>
</dbReference>
<dbReference type="InterPro" id="IPR030390">
    <property type="entry name" value="MeTrfase_TrmA_AS"/>
</dbReference>
<gene>
    <name evidence="4" type="ORF">METZ01_LOCUS385945</name>
</gene>
<dbReference type="GO" id="GO:0070041">
    <property type="term" value="F:rRNA (uridine-C5-)-methyltransferase activity"/>
    <property type="evidence" value="ECO:0007669"/>
    <property type="project" value="TreeGrafter"/>
</dbReference>
<dbReference type="Gene3D" id="2.40.50.1070">
    <property type="match status" value="1"/>
</dbReference>
<keyword evidence="2" id="KW-0808">Transferase</keyword>
<dbReference type="InterPro" id="IPR010280">
    <property type="entry name" value="U5_MeTrfase_fam"/>
</dbReference>
<dbReference type="AlphaFoldDB" id="A0A382UHB1"/>
<evidence type="ECO:0000256" key="1">
    <source>
        <dbReference type="ARBA" id="ARBA00022603"/>
    </source>
</evidence>
<proteinExistence type="predicted"/>
<dbReference type="NCBIfam" id="TIGR00479">
    <property type="entry name" value="rumA"/>
    <property type="match status" value="1"/>
</dbReference>